<keyword evidence="2 4" id="KW-0442">Lipid degradation</keyword>
<dbReference type="KEGG" id="agu:AS4_26790"/>
<keyword evidence="1 4" id="KW-0378">Hydrolase</keyword>
<organism evidence="5 6">
    <name type="scientific">Acinetobacter guillouiae</name>
    <name type="common">Acinetobacter genomosp. 11</name>
    <dbReference type="NCBI Taxonomy" id="106649"/>
    <lineage>
        <taxon>Bacteria</taxon>
        <taxon>Pseudomonadati</taxon>
        <taxon>Pseudomonadota</taxon>
        <taxon>Gammaproteobacteria</taxon>
        <taxon>Moraxellales</taxon>
        <taxon>Moraxellaceae</taxon>
        <taxon>Acinetobacter</taxon>
    </lineage>
</organism>
<dbReference type="AlphaFoldDB" id="A0A077L609"/>
<gene>
    <name evidence="5" type="ORF">KW868_21355</name>
</gene>
<dbReference type="PANTHER" id="PTHR14226">
    <property type="entry name" value="NEUROPATHY TARGET ESTERASE/SWISS CHEESE D.MELANOGASTER"/>
    <property type="match status" value="1"/>
</dbReference>
<evidence type="ECO:0000313" key="5">
    <source>
        <dbReference type="EMBL" id="MCF0266999.1"/>
    </source>
</evidence>
<evidence type="ECO:0000256" key="2">
    <source>
        <dbReference type="ARBA" id="ARBA00022963"/>
    </source>
</evidence>
<dbReference type="InterPro" id="IPR050301">
    <property type="entry name" value="NTE"/>
</dbReference>
<dbReference type="STRING" id="106649.GCA_000829655_02311"/>
<dbReference type="SUPFAM" id="SSF52151">
    <property type="entry name" value="FabD/lysophospholipase-like"/>
    <property type="match status" value="1"/>
</dbReference>
<dbReference type="CDD" id="cd07206">
    <property type="entry name" value="Pat_TGL3-4-5_SDP1"/>
    <property type="match status" value="1"/>
</dbReference>
<dbReference type="Pfam" id="PF01734">
    <property type="entry name" value="Patatin"/>
    <property type="match status" value="1"/>
</dbReference>
<dbReference type="Gene3D" id="3.40.1090.10">
    <property type="entry name" value="Cytosolic phospholipase A2 catalytic domain"/>
    <property type="match status" value="1"/>
</dbReference>
<accession>A0A077L609</accession>
<dbReference type="Proteomes" id="UP000887320">
    <property type="component" value="Unassembled WGS sequence"/>
</dbReference>
<dbReference type="Pfam" id="PF11815">
    <property type="entry name" value="DUF3336"/>
    <property type="match status" value="1"/>
</dbReference>
<dbReference type="RefSeq" id="WP_056511973.1">
    <property type="nucleotide sequence ID" value="NZ_AP014630.1"/>
</dbReference>
<evidence type="ECO:0000256" key="1">
    <source>
        <dbReference type="ARBA" id="ARBA00022801"/>
    </source>
</evidence>
<dbReference type="GO" id="GO:0016042">
    <property type="term" value="P:lipid catabolic process"/>
    <property type="evidence" value="ECO:0007669"/>
    <property type="project" value="UniProtKB-UniRule"/>
</dbReference>
<dbReference type="InterPro" id="IPR002641">
    <property type="entry name" value="PNPLA_dom"/>
</dbReference>
<dbReference type="InterPro" id="IPR016035">
    <property type="entry name" value="Acyl_Trfase/lysoPLipase"/>
</dbReference>
<proteinExistence type="predicted"/>
<sequence length="503" mass="57793">MLLELTQDLNPHQAYRIKKLKRKLKHAENYEEWKSIALKLDEETGAQEWKLDNTSPYFDAEIISHRLNLLRRYRLQNRTQDLMYILREGFSHDVANIGHPMLFAHTYVGTKKIIEDYIDEVSNSLAFIASESCQALCHESKRKFFENCEKAYGQPALMFSGGATLGLFHSGVCKALMEQDLMPKVLSGSSAGAIMTAMLGVNEPGEIPNLLSGDQFYSEAFHFRSLKELIKGNGGFADVRYLKKFLVENLGDVTFQEAFEKSGLDINVTVAPYDVSQEDVRIMNKYTSPDLLVWSAVLASCAVPVLFPPVRLISKRYDGVHTPYLANTRWVDGSVRNDFPQERMSRLYNLNYTIASQVNPHIVPFMQNDEERYRRDLLSWPERIVRSQGRMAAMGIMDFARGRMGRVPSMRRLLDHGYGIIDQRYYGDVNIIGEYSLRHYSYMLQNPRPYLFKLLQREGERATWPKISSIETHARIGKTIQHCLEVLNHPMTKDIPAEQLTEV</sequence>
<dbReference type="EMBL" id="JAHWXT010000012">
    <property type="protein sequence ID" value="MCF0266999.1"/>
    <property type="molecule type" value="Genomic_DNA"/>
</dbReference>
<dbReference type="GeneID" id="67744736"/>
<feature type="active site" description="Nucleophile" evidence="4">
    <location>
        <position position="190"/>
    </location>
</feature>
<evidence type="ECO:0000313" key="6">
    <source>
        <dbReference type="Proteomes" id="UP000887320"/>
    </source>
</evidence>
<dbReference type="GO" id="GO:0004806">
    <property type="term" value="F:triacylglycerol lipase activity"/>
    <property type="evidence" value="ECO:0007669"/>
    <property type="project" value="InterPro"/>
</dbReference>
<dbReference type="InterPro" id="IPR021771">
    <property type="entry name" value="Triacylglycerol_lipase_N"/>
</dbReference>
<dbReference type="PROSITE" id="PS51635">
    <property type="entry name" value="PNPLA"/>
    <property type="match status" value="1"/>
</dbReference>
<dbReference type="PANTHER" id="PTHR14226:SF10">
    <property type="entry name" value="TRIACYLGLYCEROL LIPASE 4-RELATED"/>
    <property type="match status" value="1"/>
</dbReference>
<keyword evidence="3 4" id="KW-0443">Lipid metabolism</keyword>
<comment type="caution">
    <text evidence="5">The sequence shown here is derived from an EMBL/GenBank/DDBJ whole genome shotgun (WGS) entry which is preliminary data.</text>
</comment>
<evidence type="ECO:0000256" key="4">
    <source>
        <dbReference type="PROSITE-ProRule" id="PRU01161"/>
    </source>
</evidence>
<reference evidence="5" key="1">
    <citation type="submission" date="2021-07" db="EMBL/GenBank/DDBJ databases">
        <authorList>
            <person name="Fernandez M."/>
            <person name="Pereira P."/>
            <person name="Torres Tejerizo G.A."/>
            <person name="Gonzalez P."/>
            <person name="Agostini E."/>
        </authorList>
    </citation>
    <scope>NUCLEOTIDE SEQUENCE</scope>
    <source>
        <strain evidence="5">SFC 500-1A</strain>
    </source>
</reference>
<protein>
    <submittedName>
        <fullName evidence="5">DUF3336 domain-containing protein</fullName>
    </submittedName>
</protein>
<evidence type="ECO:0000256" key="3">
    <source>
        <dbReference type="ARBA" id="ARBA00023098"/>
    </source>
</evidence>
<feature type="active site" description="Proton acceptor" evidence="4">
    <location>
        <position position="332"/>
    </location>
</feature>
<name>A0A077L609_ACIGI</name>
<feature type="short sequence motif" description="GXSXG" evidence="4">
    <location>
        <begin position="188"/>
        <end position="192"/>
    </location>
</feature>
<comment type="caution">
    <text evidence="4">Lacks conserved residue(s) required for the propagation of feature annotation.</text>
</comment>